<evidence type="ECO:0000313" key="1">
    <source>
        <dbReference type="EMBL" id="WED41959.1"/>
    </source>
</evidence>
<reference evidence="1 2" key="1">
    <citation type="submission" date="2023-02" db="EMBL/GenBank/DDBJ databases">
        <title>Genome Sequence of L. cardiaca H63T.</title>
        <authorList>
            <person name="Lopez A.E."/>
            <person name="Cianciotto N.P."/>
        </authorList>
    </citation>
    <scope>NUCLEOTIDE SEQUENCE [LARGE SCALE GENOMIC DNA]</scope>
    <source>
        <strain evidence="1 2">H63</strain>
    </source>
</reference>
<dbReference type="RefSeq" id="WP_275087783.1">
    <property type="nucleotide sequence ID" value="NZ_CP119078.1"/>
</dbReference>
<accession>A0ABY8AMP0</accession>
<organism evidence="1 2">
    <name type="scientific">Legionella cardiaca</name>
    <dbReference type="NCBI Taxonomy" id="1071983"/>
    <lineage>
        <taxon>Bacteria</taxon>
        <taxon>Pseudomonadati</taxon>
        <taxon>Pseudomonadota</taxon>
        <taxon>Gammaproteobacteria</taxon>
        <taxon>Legionellales</taxon>
        <taxon>Legionellaceae</taxon>
        <taxon>Legionella</taxon>
    </lineage>
</organism>
<name>A0ABY8AMP0_9GAMM</name>
<protein>
    <recommendedName>
        <fullName evidence="3">Dot/Icm T4SS effector</fullName>
    </recommendedName>
</protein>
<sequence length="242" mass="27964">MPTKSKFLIVTNEPDINYYHGDFSRVESNEVISGLFAYIAYVSDEDRIYVLSPLKNFKSCHSGIALIFNQLIKRQTSFVVSTQERIKKFSNQEPHYGGEVLIERGVIIFWNFKSGVYSSKIFNYNDSNPDLEREISCSLFPSNLFMSIKDSETFERDFLNQNFFEPEGKVKANQQVNNLLKIKNFIGEVLNTRLKNSSLSKTVSEEKIVYSEESPYFFKRNESSTDKLFEKEKSISAEPPSL</sequence>
<evidence type="ECO:0000313" key="2">
    <source>
        <dbReference type="Proteomes" id="UP001222087"/>
    </source>
</evidence>
<dbReference type="Proteomes" id="UP001222087">
    <property type="component" value="Chromosome"/>
</dbReference>
<dbReference type="EMBL" id="CP119078">
    <property type="protein sequence ID" value="WED41959.1"/>
    <property type="molecule type" value="Genomic_DNA"/>
</dbReference>
<evidence type="ECO:0008006" key="3">
    <source>
        <dbReference type="Google" id="ProtNLM"/>
    </source>
</evidence>
<keyword evidence="2" id="KW-1185">Reference proteome</keyword>
<gene>
    <name evidence="1" type="ORF">PXX05_08420</name>
</gene>
<proteinExistence type="predicted"/>